<gene>
    <name evidence="2" type="ORF">HCN58_31235</name>
</gene>
<name>A0A7Y4LYU7_9BRAD</name>
<reference evidence="2 3" key="1">
    <citation type="submission" date="2020-03" db="EMBL/GenBank/DDBJ databases">
        <title>Bradyrhizobium diversity isolated from nodules of Indigofera sp.</title>
        <authorList>
            <person name="Klepa M."/>
            <person name="Helene L."/>
            <person name="Hungria M."/>
        </authorList>
    </citation>
    <scope>NUCLEOTIDE SEQUENCE [LARGE SCALE GENOMIC DNA]</scope>
    <source>
        <strain evidence="2 3">WSM 1791</strain>
    </source>
</reference>
<dbReference type="InterPro" id="IPR022123">
    <property type="entry name" value="DUF3658"/>
</dbReference>
<accession>A0A7Y4LYU7</accession>
<dbReference type="EMBL" id="JAAVLX010000013">
    <property type="protein sequence ID" value="NOJ43967.1"/>
    <property type="molecule type" value="Genomic_DNA"/>
</dbReference>
<dbReference type="AlphaFoldDB" id="A0A7Y4LYU7"/>
<proteinExistence type="predicted"/>
<dbReference type="Pfam" id="PF12395">
    <property type="entry name" value="DUF3658"/>
    <property type="match status" value="1"/>
</dbReference>
<keyword evidence="3" id="KW-1185">Reference proteome</keyword>
<sequence>MKLDSELLEAIFKRFPEAQVDQIILSVVAPRWHKMARMICDAVQQGQERGFGVTDEMFAARIQALVEAGRLEHQADVRKWRHSEVRLKGGGTATRPN</sequence>
<evidence type="ECO:0000313" key="3">
    <source>
        <dbReference type="Proteomes" id="UP000544122"/>
    </source>
</evidence>
<evidence type="ECO:0000259" key="1">
    <source>
        <dbReference type="Pfam" id="PF12395"/>
    </source>
</evidence>
<feature type="domain" description="DUF3658" evidence="1">
    <location>
        <begin position="12"/>
        <end position="83"/>
    </location>
</feature>
<comment type="caution">
    <text evidence="2">The sequence shown here is derived from an EMBL/GenBank/DDBJ whole genome shotgun (WGS) entry which is preliminary data.</text>
</comment>
<organism evidence="2 3">
    <name type="scientific">Bradyrhizobium australiense</name>
    <dbReference type="NCBI Taxonomy" id="2721161"/>
    <lineage>
        <taxon>Bacteria</taxon>
        <taxon>Pseudomonadati</taxon>
        <taxon>Pseudomonadota</taxon>
        <taxon>Alphaproteobacteria</taxon>
        <taxon>Hyphomicrobiales</taxon>
        <taxon>Nitrobacteraceae</taxon>
        <taxon>Bradyrhizobium</taxon>
    </lineage>
</organism>
<evidence type="ECO:0000313" key="2">
    <source>
        <dbReference type="EMBL" id="NOJ43967.1"/>
    </source>
</evidence>
<protein>
    <recommendedName>
        <fullName evidence="1">DUF3658 domain-containing protein</fullName>
    </recommendedName>
</protein>
<dbReference type="Proteomes" id="UP000544122">
    <property type="component" value="Unassembled WGS sequence"/>
</dbReference>
<dbReference type="RefSeq" id="WP_171583299.1">
    <property type="nucleotide sequence ID" value="NZ_JAAVLX010000013.1"/>
</dbReference>